<organism evidence="1 2">
    <name type="scientific">Hymenobacter metallilatus</name>
    <dbReference type="NCBI Taxonomy" id="2493666"/>
    <lineage>
        <taxon>Bacteria</taxon>
        <taxon>Pseudomonadati</taxon>
        <taxon>Bacteroidota</taxon>
        <taxon>Cytophagia</taxon>
        <taxon>Cytophagales</taxon>
        <taxon>Hymenobacteraceae</taxon>
        <taxon>Hymenobacter</taxon>
    </lineage>
</organism>
<sequence>MVLLFGVQLPAWCRRLPALLGRPVQIDEYVLLPDAPRNEWFTIAGLRWATHPRNVLRLRGIRTTSGEVLLSLNRYQNGERHGITLGTVPAGSYLRVRLNQYRDGHTCLSVYRQGSLLACLWHEAPPSRPAVLLGL</sequence>
<dbReference type="Proteomes" id="UP000280066">
    <property type="component" value="Unassembled WGS sequence"/>
</dbReference>
<reference evidence="1 2" key="1">
    <citation type="submission" date="2018-12" db="EMBL/GenBank/DDBJ databases">
        <authorList>
            <person name="Feng G."/>
            <person name="Zhu H."/>
        </authorList>
    </citation>
    <scope>NUCLEOTIDE SEQUENCE [LARGE SCALE GENOMIC DNA]</scope>
    <source>
        <strain evidence="1 2">9PBR-2</strain>
    </source>
</reference>
<dbReference type="EMBL" id="RWIS01000018">
    <property type="protein sequence ID" value="RSK24178.1"/>
    <property type="molecule type" value="Genomic_DNA"/>
</dbReference>
<evidence type="ECO:0000313" key="1">
    <source>
        <dbReference type="EMBL" id="RSK24178.1"/>
    </source>
</evidence>
<accession>A0A428IYH1</accession>
<keyword evidence="2" id="KW-1185">Reference proteome</keyword>
<proteinExistence type="predicted"/>
<dbReference type="RefSeq" id="WP_125433534.1">
    <property type="nucleotide sequence ID" value="NZ_RWIS01000018.1"/>
</dbReference>
<comment type="caution">
    <text evidence="1">The sequence shown here is derived from an EMBL/GenBank/DDBJ whole genome shotgun (WGS) entry which is preliminary data.</text>
</comment>
<gene>
    <name evidence="1" type="ORF">EI290_20575</name>
</gene>
<evidence type="ECO:0000313" key="2">
    <source>
        <dbReference type="Proteomes" id="UP000280066"/>
    </source>
</evidence>
<name>A0A428IYH1_9BACT</name>
<dbReference type="AlphaFoldDB" id="A0A428IYH1"/>
<protein>
    <submittedName>
        <fullName evidence="1">Uncharacterized protein</fullName>
    </submittedName>
</protein>